<protein>
    <submittedName>
        <fullName evidence="1">Uncharacterized protein</fullName>
    </submittedName>
</protein>
<reference evidence="1 2" key="1">
    <citation type="submission" date="2019-10" db="EMBL/GenBank/DDBJ databases">
        <title>Genomic and transcriptomic insights into the perfect genentic adaptation of a filamentous nitrogen-fixing cyanobacterium to rice fields.</title>
        <authorList>
            <person name="Chen Z."/>
        </authorList>
    </citation>
    <scope>NUCLEOTIDE SEQUENCE [LARGE SCALE GENOMIC DNA]</scope>
    <source>
        <strain evidence="1">CCNUC1</strain>
    </source>
</reference>
<dbReference type="Proteomes" id="UP000326678">
    <property type="component" value="Chromosome Gxm2"/>
</dbReference>
<proteinExistence type="predicted"/>
<sequence length="44" mass="4644">MRLLCVPLGLLVAATVPNNSRKCCKGSVFICISQPGTAKLVLDI</sequence>
<keyword evidence="2" id="KW-1185">Reference proteome</keyword>
<accession>A0A5P8WC87</accession>
<evidence type="ECO:0000313" key="2">
    <source>
        <dbReference type="Proteomes" id="UP000326678"/>
    </source>
</evidence>
<name>A0A5P8WC87_9NOSO</name>
<dbReference type="AlphaFoldDB" id="A0A5P8WC87"/>
<gene>
    <name evidence="1" type="ORF">GXM_07852</name>
</gene>
<dbReference type="EMBL" id="CP045227">
    <property type="protein sequence ID" value="QFS50358.1"/>
    <property type="molecule type" value="Genomic_DNA"/>
</dbReference>
<dbReference type="RefSeq" id="WP_267255884.1">
    <property type="nucleotide sequence ID" value="NZ_CP045227.1"/>
</dbReference>
<organism evidence="1 2">
    <name type="scientific">Nostoc sphaeroides CCNUC1</name>
    <dbReference type="NCBI Taxonomy" id="2653204"/>
    <lineage>
        <taxon>Bacteria</taxon>
        <taxon>Bacillati</taxon>
        <taxon>Cyanobacteriota</taxon>
        <taxon>Cyanophyceae</taxon>
        <taxon>Nostocales</taxon>
        <taxon>Nostocaceae</taxon>
        <taxon>Nostoc</taxon>
    </lineage>
</organism>
<evidence type="ECO:0000313" key="1">
    <source>
        <dbReference type="EMBL" id="QFS50358.1"/>
    </source>
</evidence>
<dbReference type="KEGG" id="nsh:GXM_07852"/>